<dbReference type="HAMAP" id="MF_00386">
    <property type="entry name" value="UPF0161_YidD"/>
    <property type="match status" value="1"/>
</dbReference>
<gene>
    <name evidence="2" type="primary">yidD</name>
    <name evidence="2" type="ORF">NCTC11636_01712</name>
</gene>
<dbReference type="PANTHER" id="PTHR33383">
    <property type="entry name" value="MEMBRANE PROTEIN INSERTION EFFICIENCY FACTOR-RELATED"/>
    <property type="match status" value="1"/>
</dbReference>
<organism evidence="2 3">
    <name type="scientific">Actinomyces howellii</name>
    <dbReference type="NCBI Taxonomy" id="52771"/>
    <lineage>
        <taxon>Bacteria</taxon>
        <taxon>Bacillati</taxon>
        <taxon>Actinomycetota</taxon>
        <taxon>Actinomycetes</taxon>
        <taxon>Actinomycetales</taxon>
        <taxon>Actinomycetaceae</taxon>
        <taxon>Actinomyces</taxon>
    </lineage>
</organism>
<dbReference type="SMART" id="SM01234">
    <property type="entry name" value="Haemolytic"/>
    <property type="match status" value="1"/>
</dbReference>
<evidence type="ECO:0000256" key="1">
    <source>
        <dbReference type="HAMAP-Rule" id="MF_00386"/>
    </source>
</evidence>
<accession>A0A448HHR4</accession>
<dbReference type="PANTHER" id="PTHR33383:SF1">
    <property type="entry name" value="MEMBRANE PROTEIN INSERTION EFFICIENCY FACTOR-RELATED"/>
    <property type="match status" value="1"/>
</dbReference>
<dbReference type="GO" id="GO:0005886">
    <property type="term" value="C:plasma membrane"/>
    <property type="evidence" value="ECO:0007669"/>
    <property type="project" value="UniProtKB-SubCell"/>
</dbReference>
<dbReference type="RefSeq" id="WP_126382744.1">
    <property type="nucleotide sequence ID" value="NZ_LR134350.1"/>
</dbReference>
<dbReference type="OrthoDB" id="9801753at2"/>
<evidence type="ECO:0000313" key="2">
    <source>
        <dbReference type="EMBL" id="VEG28771.1"/>
    </source>
</evidence>
<comment type="similarity">
    <text evidence="1">Belongs to the UPF0161 family.</text>
</comment>
<evidence type="ECO:0000313" key="3">
    <source>
        <dbReference type="Proteomes" id="UP000266895"/>
    </source>
</evidence>
<keyword evidence="1" id="KW-1003">Cell membrane</keyword>
<keyword evidence="3" id="KW-1185">Reference proteome</keyword>
<comment type="subcellular location">
    <subcellularLocation>
        <location evidence="1">Cell membrane</location>
        <topology evidence="1">Peripheral membrane protein</topology>
        <orientation evidence="1">Cytoplasmic side</orientation>
    </subcellularLocation>
</comment>
<dbReference type="EMBL" id="LR134350">
    <property type="protein sequence ID" value="VEG28771.1"/>
    <property type="molecule type" value="Genomic_DNA"/>
</dbReference>
<dbReference type="Proteomes" id="UP000266895">
    <property type="component" value="Chromosome"/>
</dbReference>
<sequence length="96" mass="10925">MPRGLTRLLIAPVRLYQRHVSPAFGRRCRYYPTCSAYAVEAVTTHGALKGVLLAAWRLVRCNPLTPGGVDHVPDPGRWRYHHPHDVPRFTIDALER</sequence>
<comment type="function">
    <text evidence="1">Could be involved in insertion of integral membrane proteins into the membrane.</text>
</comment>
<dbReference type="InterPro" id="IPR002696">
    <property type="entry name" value="Membr_insert_effic_factor_YidD"/>
</dbReference>
<dbReference type="NCBIfam" id="TIGR00278">
    <property type="entry name" value="membrane protein insertion efficiency factor YidD"/>
    <property type="match status" value="1"/>
</dbReference>
<proteinExistence type="inferred from homology"/>
<dbReference type="Pfam" id="PF01809">
    <property type="entry name" value="YidD"/>
    <property type="match status" value="1"/>
</dbReference>
<name>A0A448HHR4_9ACTO</name>
<dbReference type="KEGG" id="ahw:NCTC11636_01712"/>
<reference evidence="2 3" key="1">
    <citation type="submission" date="2018-12" db="EMBL/GenBank/DDBJ databases">
        <authorList>
            <consortium name="Pathogen Informatics"/>
        </authorList>
    </citation>
    <scope>NUCLEOTIDE SEQUENCE [LARGE SCALE GENOMIC DNA]</scope>
    <source>
        <strain evidence="2 3">NCTC11636</strain>
    </source>
</reference>
<dbReference type="AlphaFoldDB" id="A0A448HHR4"/>
<protein>
    <recommendedName>
        <fullName evidence="1">Putative membrane protein insertion efficiency factor</fullName>
    </recommendedName>
</protein>
<keyword evidence="1" id="KW-0472">Membrane</keyword>